<reference evidence="1 2" key="1">
    <citation type="submission" date="2018-12" db="EMBL/GenBank/DDBJ databases">
        <title>Flammeovirga pectinis sp. nov., isolated from the gut of the Korean scallop, Patinopecten yessoensis.</title>
        <authorList>
            <person name="Bae J.-W."/>
            <person name="Jeong Y.-S."/>
            <person name="Kang W."/>
        </authorList>
    </citation>
    <scope>NUCLEOTIDE SEQUENCE [LARGE SCALE GENOMIC DNA]</scope>
    <source>
        <strain evidence="1 2">L12M1</strain>
    </source>
</reference>
<dbReference type="KEGG" id="fll:EI427_02240"/>
<keyword evidence="2" id="KW-1185">Reference proteome</keyword>
<organism evidence="1 2">
    <name type="scientific">Flammeovirga pectinis</name>
    <dbReference type="NCBI Taxonomy" id="2494373"/>
    <lineage>
        <taxon>Bacteria</taxon>
        <taxon>Pseudomonadati</taxon>
        <taxon>Bacteroidota</taxon>
        <taxon>Cytophagia</taxon>
        <taxon>Cytophagales</taxon>
        <taxon>Flammeovirgaceae</taxon>
        <taxon>Flammeovirga</taxon>
    </lineage>
</organism>
<protein>
    <submittedName>
        <fullName evidence="1">Uncharacterized protein</fullName>
    </submittedName>
</protein>
<gene>
    <name evidence="1" type="ORF">EI427_02240</name>
</gene>
<dbReference type="RefSeq" id="WP_126611151.1">
    <property type="nucleotide sequence ID" value="NZ_CP034562.1"/>
</dbReference>
<proteinExistence type="predicted"/>
<accession>A0A3S9NYS5</accession>
<sequence>MSLLLQRFFYISLTLLLTQINAFAFNITPPPFWDGVLLASKSETSITAFVDKTEDIDALTIVANVDGKTITHAVKLYGRSLTIETNGGQNGFIMIKKLGFVVASTKISEIVSTEQHYLLARVAVMKSMDKKIGYQFSSRSYKTLNKAPSEAKKRANSDILTSNTANQGFTLKEERKPINAKPRNDIYVYTSSTEIVEEKVSEEENEKLNITNSRGNVAIKAATNSLLFEGVIHHAIHPKYLKKQKSISLNTKKDAKGFDQEYDVISDNNSWLLLEHKRRSETFSFDGEYIIKLDKEYFNIKYNNKEEIDKYLLKNHLSIKPYNKKLLGIYFENHEITALKSTSVYTISQYNKNTIKIKTGNTTYTIFSDDKLLVIRENNNQLHKLNKKIFNQKEHFYYTD</sequence>
<evidence type="ECO:0000313" key="2">
    <source>
        <dbReference type="Proteomes" id="UP000267268"/>
    </source>
</evidence>
<dbReference type="AlphaFoldDB" id="A0A3S9NYS5"/>
<name>A0A3S9NYS5_9BACT</name>
<dbReference type="OrthoDB" id="975435at2"/>
<dbReference type="Proteomes" id="UP000267268">
    <property type="component" value="Chromosome 1"/>
</dbReference>
<evidence type="ECO:0000313" key="1">
    <source>
        <dbReference type="EMBL" id="AZQ61077.1"/>
    </source>
</evidence>
<dbReference type="EMBL" id="CP034562">
    <property type="protein sequence ID" value="AZQ61077.1"/>
    <property type="molecule type" value="Genomic_DNA"/>
</dbReference>